<name>A0A1M7R3N6_9ACTN</name>
<dbReference type="AlphaFoldDB" id="A0A1M7R3N6"/>
<keyword evidence="3" id="KW-1185">Reference proteome</keyword>
<protein>
    <submittedName>
        <fullName evidence="2">2-polyprenyl-6-methoxyphenol hydroxylase</fullName>
    </submittedName>
</protein>
<dbReference type="PANTHER" id="PTHR43422">
    <property type="entry name" value="THIAMINE THIAZOLE SYNTHASE"/>
    <property type="match status" value="1"/>
</dbReference>
<evidence type="ECO:0000313" key="3">
    <source>
        <dbReference type="Proteomes" id="UP000184440"/>
    </source>
</evidence>
<dbReference type="Gene3D" id="3.50.50.60">
    <property type="entry name" value="FAD/NAD(P)-binding domain"/>
    <property type="match status" value="1"/>
</dbReference>
<dbReference type="EMBL" id="FRCS01000006">
    <property type="protein sequence ID" value="SHN39427.1"/>
    <property type="molecule type" value="Genomic_DNA"/>
</dbReference>
<gene>
    <name evidence="2" type="ORF">SAMN05443668_106277</name>
</gene>
<dbReference type="RefSeq" id="WP_073259628.1">
    <property type="nucleotide sequence ID" value="NZ_FRCS01000006.1"/>
</dbReference>
<dbReference type="PANTHER" id="PTHR43422:SF3">
    <property type="entry name" value="THIAMINE THIAZOLE SYNTHASE"/>
    <property type="match status" value="1"/>
</dbReference>
<reference evidence="2 3" key="1">
    <citation type="submission" date="2016-11" db="EMBL/GenBank/DDBJ databases">
        <authorList>
            <person name="Jaros S."/>
            <person name="Januszkiewicz K."/>
            <person name="Wedrychowicz H."/>
        </authorList>
    </citation>
    <scope>NUCLEOTIDE SEQUENCE [LARGE SCALE GENOMIC DNA]</scope>
    <source>
        <strain evidence="2 3">DSM 46144</strain>
    </source>
</reference>
<dbReference type="InterPro" id="IPR036188">
    <property type="entry name" value="FAD/NAD-bd_sf"/>
</dbReference>
<accession>A0A1M7R3N6</accession>
<dbReference type="STRING" id="134849.SAMN05443668_106277"/>
<organism evidence="2 3">
    <name type="scientific">Cryptosporangium aurantiacum</name>
    <dbReference type="NCBI Taxonomy" id="134849"/>
    <lineage>
        <taxon>Bacteria</taxon>
        <taxon>Bacillati</taxon>
        <taxon>Actinomycetota</taxon>
        <taxon>Actinomycetes</taxon>
        <taxon>Cryptosporangiales</taxon>
        <taxon>Cryptosporangiaceae</taxon>
        <taxon>Cryptosporangium</taxon>
    </lineage>
</organism>
<sequence>MRFGRTAVVLGGSVAGLCAAGAVAPYFDRVLVLERDELPADAEHRRGVPQSKHPHFLLNSGRRAIGELFAGFEDDLIAAGGLHLMPSMDAAYLEASGWSSRKRSSMTMVYSSRILIERVLRDEVRQLSNVTIREGVSVRGVDVVAGGTAEGRVTGVSFSTATAGNEQMDADLVVDAMGRGSSISDWLVAAGWPETPAMTLDAKVTYTSRWYELPAPEDRPEPWWWQHLVIMPTQDKGEHPEEHEFLVNFFPIEGGRTIACMGSWGIDMPRTTEDFVASAERVRTPLFAAAMARCEPLSDVHLTRSTGNKWRRYDLLPHAPAGIVSIGDAICAFNPFYAQGISSAAGSALLLREALRSATQLDQRFFTRFLVEQRAALRVPWGMAMARDRGYECATGTEVLPAWRRKILASMTWPAFNLIIGAAREDPVVDEHFARVFNLDESMADMMKSPRVLAGLLRYKVNAALGRNRVPFGFDPTQDPPGTDWTPGAVGADAALGTPR</sequence>
<dbReference type="OrthoDB" id="9790035at2"/>
<evidence type="ECO:0000256" key="1">
    <source>
        <dbReference type="SAM" id="MobiDB-lite"/>
    </source>
</evidence>
<proteinExistence type="predicted"/>
<dbReference type="Proteomes" id="UP000184440">
    <property type="component" value="Unassembled WGS sequence"/>
</dbReference>
<dbReference type="SUPFAM" id="SSF51905">
    <property type="entry name" value="FAD/NAD(P)-binding domain"/>
    <property type="match status" value="1"/>
</dbReference>
<feature type="region of interest" description="Disordered" evidence="1">
    <location>
        <begin position="472"/>
        <end position="500"/>
    </location>
</feature>
<evidence type="ECO:0000313" key="2">
    <source>
        <dbReference type="EMBL" id="SHN39427.1"/>
    </source>
</evidence>